<sequence>MRCWPSFYDLGRPNYLVKVGAANINARTFTQRTPLYTFLTSLRTTKDDIDWEKVDYFIKSLVHLGCEINQTVIDKTTVLHFAAEMLPVNCCQSLLEANASISVLDYFKRTTRHPAAKKFYHGAEIIKLLYRYGADIHAQDSFQYLPAHYAAAAGNFSASKQFASYKTNLEAKGNLSITPLHLAADVGYISLLSCFLNFDVRDEWQATPLHYAAYSDNV</sequence>
<dbReference type="SUPFAM" id="SSF48403">
    <property type="entry name" value="Ankyrin repeat"/>
    <property type="match status" value="1"/>
</dbReference>
<dbReference type="Proteomes" id="UP000663829">
    <property type="component" value="Unassembled WGS sequence"/>
</dbReference>
<dbReference type="PANTHER" id="PTHR24198:SF165">
    <property type="entry name" value="ANKYRIN REPEAT-CONTAINING PROTEIN-RELATED"/>
    <property type="match status" value="1"/>
</dbReference>
<dbReference type="Pfam" id="PF12796">
    <property type="entry name" value="Ank_2"/>
    <property type="match status" value="2"/>
</dbReference>
<evidence type="ECO:0000313" key="5">
    <source>
        <dbReference type="Proteomes" id="UP000663829"/>
    </source>
</evidence>
<keyword evidence="5" id="KW-1185">Reference proteome</keyword>
<protein>
    <recommendedName>
        <fullName evidence="6">Ankyrin repeat protein</fullName>
    </recommendedName>
</protein>
<dbReference type="InterPro" id="IPR036770">
    <property type="entry name" value="Ankyrin_rpt-contain_sf"/>
</dbReference>
<reference evidence="3" key="1">
    <citation type="submission" date="2021-02" db="EMBL/GenBank/DDBJ databases">
        <authorList>
            <person name="Nowell W R."/>
        </authorList>
    </citation>
    <scope>NUCLEOTIDE SEQUENCE</scope>
</reference>
<dbReference type="SMART" id="SM00248">
    <property type="entry name" value="ANK"/>
    <property type="match status" value="4"/>
</dbReference>
<dbReference type="InterPro" id="IPR002110">
    <property type="entry name" value="Ankyrin_rpt"/>
</dbReference>
<dbReference type="Proteomes" id="UP000681722">
    <property type="component" value="Unassembled WGS sequence"/>
</dbReference>
<proteinExistence type="predicted"/>
<dbReference type="EMBL" id="CAJOBC010006541">
    <property type="protein sequence ID" value="CAF3902499.1"/>
    <property type="molecule type" value="Genomic_DNA"/>
</dbReference>
<evidence type="ECO:0008006" key="6">
    <source>
        <dbReference type="Google" id="ProtNLM"/>
    </source>
</evidence>
<evidence type="ECO:0000313" key="3">
    <source>
        <dbReference type="EMBL" id="CAF1138752.1"/>
    </source>
</evidence>
<name>A0A814RUP2_9BILA</name>
<dbReference type="EMBL" id="CAJNOQ010006541">
    <property type="protein sequence ID" value="CAF1138752.1"/>
    <property type="molecule type" value="Genomic_DNA"/>
</dbReference>
<keyword evidence="1" id="KW-0677">Repeat</keyword>
<evidence type="ECO:0000313" key="4">
    <source>
        <dbReference type="EMBL" id="CAF3902499.1"/>
    </source>
</evidence>
<organism evidence="3 5">
    <name type="scientific">Didymodactylos carnosus</name>
    <dbReference type="NCBI Taxonomy" id="1234261"/>
    <lineage>
        <taxon>Eukaryota</taxon>
        <taxon>Metazoa</taxon>
        <taxon>Spiralia</taxon>
        <taxon>Gnathifera</taxon>
        <taxon>Rotifera</taxon>
        <taxon>Eurotatoria</taxon>
        <taxon>Bdelloidea</taxon>
        <taxon>Philodinida</taxon>
        <taxon>Philodinidae</taxon>
        <taxon>Didymodactylos</taxon>
    </lineage>
</organism>
<dbReference type="OrthoDB" id="341259at2759"/>
<dbReference type="PANTHER" id="PTHR24198">
    <property type="entry name" value="ANKYRIN REPEAT AND PROTEIN KINASE DOMAIN-CONTAINING PROTEIN"/>
    <property type="match status" value="1"/>
</dbReference>
<gene>
    <name evidence="3" type="ORF">GPM918_LOCUS20573</name>
    <name evidence="4" type="ORF">SRO942_LOCUS20570</name>
</gene>
<comment type="caution">
    <text evidence="3">The sequence shown here is derived from an EMBL/GenBank/DDBJ whole genome shotgun (WGS) entry which is preliminary data.</text>
</comment>
<dbReference type="Gene3D" id="1.25.40.20">
    <property type="entry name" value="Ankyrin repeat-containing domain"/>
    <property type="match status" value="1"/>
</dbReference>
<evidence type="ECO:0000256" key="1">
    <source>
        <dbReference type="ARBA" id="ARBA00022737"/>
    </source>
</evidence>
<keyword evidence="2" id="KW-0040">ANK repeat</keyword>
<dbReference type="AlphaFoldDB" id="A0A814RUP2"/>
<evidence type="ECO:0000256" key="2">
    <source>
        <dbReference type="ARBA" id="ARBA00023043"/>
    </source>
</evidence>
<accession>A0A814RUP2</accession>